<evidence type="ECO:0000256" key="10">
    <source>
        <dbReference type="ARBA" id="ARBA00023306"/>
    </source>
</evidence>
<accession>A0AAV7IW16</accession>
<evidence type="ECO:0000256" key="9">
    <source>
        <dbReference type="ARBA" id="ARBA00023242"/>
    </source>
</evidence>
<dbReference type="GO" id="GO:0007346">
    <property type="term" value="P:regulation of mitotic cell cycle"/>
    <property type="evidence" value="ECO:0007669"/>
    <property type="project" value="TreeGrafter"/>
</dbReference>
<keyword evidence="13" id="KW-0732">Signal</keyword>
<feature type="chain" id="PRO_5043821016" description="Anaphase-promoting complex subunit CDC26" evidence="13">
    <location>
        <begin position="20"/>
        <end position="106"/>
    </location>
</feature>
<comment type="caution">
    <text evidence="14">The sequence shown here is derived from an EMBL/GenBank/DDBJ whole genome shotgun (WGS) entry which is preliminary data.</text>
</comment>
<evidence type="ECO:0000256" key="6">
    <source>
        <dbReference type="ARBA" id="ARBA00022776"/>
    </source>
</evidence>
<dbReference type="EMBL" id="JAHXZJ010000747">
    <property type="protein sequence ID" value="KAH0557842.1"/>
    <property type="molecule type" value="Genomic_DNA"/>
</dbReference>
<comment type="similarity">
    <text evidence="3">Belongs to the CDC26 family.</text>
</comment>
<feature type="region of interest" description="Disordered" evidence="12">
    <location>
        <begin position="63"/>
        <end position="106"/>
    </location>
</feature>
<gene>
    <name evidence="14" type="ORF">KQX54_012210</name>
</gene>
<organism evidence="14 15">
    <name type="scientific">Cotesia glomerata</name>
    <name type="common">Lepidopteran parasitic wasp</name>
    <name type="synonym">Apanteles glomeratus</name>
    <dbReference type="NCBI Taxonomy" id="32391"/>
    <lineage>
        <taxon>Eukaryota</taxon>
        <taxon>Metazoa</taxon>
        <taxon>Ecdysozoa</taxon>
        <taxon>Arthropoda</taxon>
        <taxon>Hexapoda</taxon>
        <taxon>Insecta</taxon>
        <taxon>Pterygota</taxon>
        <taxon>Neoptera</taxon>
        <taxon>Endopterygota</taxon>
        <taxon>Hymenoptera</taxon>
        <taxon>Apocrita</taxon>
        <taxon>Ichneumonoidea</taxon>
        <taxon>Braconidae</taxon>
        <taxon>Microgastrinae</taxon>
        <taxon>Cotesia</taxon>
    </lineage>
</organism>
<evidence type="ECO:0000256" key="8">
    <source>
        <dbReference type="ARBA" id="ARBA00023054"/>
    </source>
</evidence>
<dbReference type="GO" id="GO:0031145">
    <property type="term" value="P:anaphase-promoting complex-dependent catabolic process"/>
    <property type="evidence" value="ECO:0007669"/>
    <property type="project" value="InterPro"/>
</dbReference>
<evidence type="ECO:0000256" key="12">
    <source>
        <dbReference type="SAM" id="MobiDB-lite"/>
    </source>
</evidence>
<comment type="pathway">
    <text evidence="2">Protein modification; protein ubiquitination.</text>
</comment>
<dbReference type="Proteomes" id="UP000826195">
    <property type="component" value="Unassembled WGS sequence"/>
</dbReference>
<evidence type="ECO:0000256" key="2">
    <source>
        <dbReference type="ARBA" id="ARBA00004906"/>
    </source>
</evidence>
<keyword evidence="15" id="KW-1185">Reference proteome</keyword>
<keyword evidence="6" id="KW-0498">Mitosis</keyword>
<dbReference type="PANTHER" id="PTHR28579:SF1">
    <property type="entry name" value="ANAPHASE-PROMOTING COMPLEX SUBUNIT CDC26"/>
    <property type="match status" value="1"/>
</dbReference>
<dbReference type="PANTHER" id="PTHR28579">
    <property type="entry name" value="ANAPHASE-PROMOTING COMPLEX SUBUNIT CDC26"/>
    <property type="match status" value="1"/>
</dbReference>
<reference evidence="14 15" key="1">
    <citation type="journal article" date="2021" name="J. Hered.">
        <title>A chromosome-level genome assembly of the parasitoid wasp, Cotesia glomerata (Hymenoptera: Braconidae).</title>
        <authorList>
            <person name="Pinto B.J."/>
            <person name="Weis J.J."/>
            <person name="Gamble T."/>
            <person name="Ode P.J."/>
            <person name="Paul R."/>
            <person name="Zaspel J.M."/>
        </authorList>
    </citation>
    <scope>NUCLEOTIDE SEQUENCE [LARGE SCALE GENOMIC DNA]</scope>
    <source>
        <strain evidence="14">CgM1</strain>
    </source>
</reference>
<dbReference type="AlphaFoldDB" id="A0AAV7IW16"/>
<evidence type="ECO:0000256" key="5">
    <source>
        <dbReference type="ARBA" id="ARBA00022618"/>
    </source>
</evidence>
<keyword evidence="5" id="KW-0132">Cell division</keyword>
<evidence type="ECO:0000313" key="15">
    <source>
        <dbReference type="Proteomes" id="UP000826195"/>
    </source>
</evidence>
<feature type="signal peptide" evidence="13">
    <location>
        <begin position="1"/>
        <end position="19"/>
    </location>
</feature>
<keyword evidence="9" id="KW-0539">Nucleus</keyword>
<protein>
    <recommendedName>
        <fullName evidence="4">Anaphase-promoting complex subunit CDC26</fullName>
    </recommendedName>
    <alternativeName>
        <fullName evidence="11">Cell division cycle protein 26 homolog</fullName>
    </alternativeName>
</protein>
<keyword evidence="8" id="KW-0175">Coiled coil</keyword>
<feature type="compositionally biased region" description="Polar residues" evidence="12">
    <location>
        <begin position="96"/>
        <end position="106"/>
    </location>
</feature>
<name>A0AAV7IW16_COTGL</name>
<dbReference type="InterPro" id="IPR018860">
    <property type="entry name" value="APC_suCDC26"/>
</dbReference>
<evidence type="ECO:0000256" key="3">
    <source>
        <dbReference type="ARBA" id="ARBA00007939"/>
    </source>
</evidence>
<comment type="subcellular location">
    <subcellularLocation>
        <location evidence="1">Nucleus</location>
    </subcellularLocation>
</comment>
<keyword evidence="7" id="KW-0833">Ubl conjugation pathway</keyword>
<dbReference type="GO" id="GO:0005680">
    <property type="term" value="C:anaphase-promoting complex"/>
    <property type="evidence" value="ECO:0007669"/>
    <property type="project" value="InterPro"/>
</dbReference>
<evidence type="ECO:0000256" key="13">
    <source>
        <dbReference type="SAM" id="SignalP"/>
    </source>
</evidence>
<evidence type="ECO:0000313" key="14">
    <source>
        <dbReference type="EMBL" id="KAH0557842.1"/>
    </source>
</evidence>
<keyword evidence="10" id="KW-0131">Cell cycle</keyword>
<dbReference type="Pfam" id="PF10471">
    <property type="entry name" value="ANAPC_CDC26"/>
    <property type="match status" value="1"/>
</dbReference>
<proteinExistence type="inferred from homology"/>
<evidence type="ECO:0000256" key="4">
    <source>
        <dbReference type="ARBA" id="ARBA00018549"/>
    </source>
</evidence>
<evidence type="ECO:0000256" key="1">
    <source>
        <dbReference type="ARBA" id="ARBA00004123"/>
    </source>
</evidence>
<dbReference type="GO" id="GO:0070979">
    <property type="term" value="P:protein K11-linked ubiquitination"/>
    <property type="evidence" value="ECO:0007669"/>
    <property type="project" value="TreeGrafter"/>
</dbReference>
<evidence type="ECO:0000256" key="7">
    <source>
        <dbReference type="ARBA" id="ARBA00022786"/>
    </source>
</evidence>
<evidence type="ECO:0000256" key="11">
    <source>
        <dbReference type="ARBA" id="ARBA00032907"/>
    </source>
</evidence>
<sequence>MKVFCYVLVFIYTGTPSESVLCGVQWCSRSPGGKVKMMRRSPTRIELRLDDLQEYEVIRKEREAKKATEKPAFNWSDKPSQSDIQERIGYVPQPSAPFTSQSRPSN</sequence>
<dbReference type="GO" id="GO:0051301">
    <property type="term" value="P:cell division"/>
    <property type="evidence" value="ECO:0007669"/>
    <property type="project" value="UniProtKB-KW"/>
</dbReference>